<gene>
    <name evidence="2" type="ORF">GCM10023156_38900</name>
</gene>
<evidence type="ECO:0000256" key="1">
    <source>
        <dbReference type="SAM" id="Phobius"/>
    </source>
</evidence>
<accession>A0ABP8N4Y1</accession>
<dbReference type="EMBL" id="BAABGA010000048">
    <property type="protein sequence ID" value="GAA4459418.1"/>
    <property type="molecule type" value="Genomic_DNA"/>
</dbReference>
<evidence type="ECO:0008006" key="4">
    <source>
        <dbReference type="Google" id="ProtNLM"/>
    </source>
</evidence>
<feature type="transmembrane region" description="Helical" evidence="1">
    <location>
        <begin position="35"/>
        <end position="52"/>
    </location>
</feature>
<evidence type="ECO:0000313" key="2">
    <source>
        <dbReference type="EMBL" id="GAA4459418.1"/>
    </source>
</evidence>
<keyword evidence="1" id="KW-0472">Membrane</keyword>
<feature type="transmembrane region" description="Helical" evidence="1">
    <location>
        <begin position="181"/>
        <end position="202"/>
    </location>
</feature>
<keyword evidence="1" id="KW-1133">Transmembrane helix</keyword>
<organism evidence="2 3">
    <name type="scientific">Novipirellula rosea</name>
    <dbReference type="NCBI Taxonomy" id="1031540"/>
    <lineage>
        <taxon>Bacteria</taxon>
        <taxon>Pseudomonadati</taxon>
        <taxon>Planctomycetota</taxon>
        <taxon>Planctomycetia</taxon>
        <taxon>Pirellulales</taxon>
        <taxon>Pirellulaceae</taxon>
        <taxon>Novipirellula</taxon>
    </lineage>
</organism>
<dbReference type="Proteomes" id="UP001500840">
    <property type="component" value="Unassembled WGS sequence"/>
</dbReference>
<keyword evidence="1" id="KW-0812">Transmembrane</keyword>
<protein>
    <recommendedName>
        <fullName evidence="4">Vitamin K-dependent gamma-carboxylase</fullName>
    </recommendedName>
</protein>
<name>A0ABP8N4Y1_9BACT</name>
<feature type="transmembrane region" description="Helical" evidence="1">
    <location>
        <begin position="208"/>
        <end position="228"/>
    </location>
</feature>
<feature type="transmembrane region" description="Helical" evidence="1">
    <location>
        <begin position="155"/>
        <end position="174"/>
    </location>
</feature>
<proteinExistence type="predicted"/>
<feature type="transmembrane region" description="Helical" evidence="1">
    <location>
        <begin position="59"/>
        <end position="75"/>
    </location>
</feature>
<evidence type="ECO:0000313" key="3">
    <source>
        <dbReference type="Proteomes" id="UP001500840"/>
    </source>
</evidence>
<keyword evidence="3" id="KW-1185">Reference proteome</keyword>
<sequence length="399" mass="44668">MLMVLVLVTFPLWFGGVPSLRVPMSSTLHMLPSWGQTIPGVVILAACVAIVATAELQRAWLWWIVAAAFCVSFVLNQHRLQPWAYQSAIYAVVFATLDREMARRWLIPLAASVYLYSGLGKLDYQFAHTVGQNFLGAVDLPGIGNLADRFEHNTLAMIALLLPLSEALIAIGLLFRRTRRIAGGCVMLLHLSLVVMLGPWNLDHSNGVLFWNILLIIQAWFLFVKPIAEPRESSPSSSLSPSATAVASADKTVGKRFVAAVVILAIVMPATERWGYWDHWTSWALYSPHSSRAEVQIHRSAMDQLPADMPPFLVDDDSDGWHRLQLNLWSLDRLNVPIYPQARFQLAVASRVAHLYDLSDSVRVIVKGVADRRSGVRKEQRMMGRKEIDAALKHYWIAQ</sequence>
<comment type="caution">
    <text evidence="2">The sequence shown here is derived from an EMBL/GenBank/DDBJ whole genome shotgun (WGS) entry which is preliminary data.</text>
</comment>
<reference evidence="3" key="1">
    <citation type="journal article" date="2019" name="Int. J. Syst. Evol. Microbiol.">
        <title>The Global Catalogue of Microorganisms (GCM) 10K type strain sequencing project: providing services to taxonomists for standard genome sequencing and annotation.</title>
        <authorList>
            <consortium name="The Broad Institute Genomics Platform"/>
            <consortium name="The Broad Institute Genome Sequencing Center for Infectious Disease"/>
            <person name="Wu L."/>
            <person name="Ma J."/>
        </authorList>
    </citation>
    <scope>NUCLEOTIDE SEQUENCE [LARGE SCALE GENOMIC DNA]</scope>
    <source>
        <strain evidence="3">JCM 17759</strain>
    </source>
</reference>